<dbReference type="PANTHER" id="PTHR42870:SF1">
    <property type="entry name" value="NON-SPECIFIC LIPID-TRANSFER PROTEIN-LIKE 2"/>
    <property type="match status" value="1"/>
</dbReference>
<feature type="domain" description="Thiolase C-terminal" evidence="1">
    <location>
        <begin position="243"/>
        <end position="385"/>
    </location>
</feature>
<dbReference type="InterPro" id="IPR002155">
    <property type="entry name" value="Thiolase"/>
</dbReference>
<dbReference type="NCBIfam" id="NF004811">
    <property type="entry name" value="PRK06158.1"/>
    <property type="match status" value="1"/>
</dbReference>
<dbReference type="EMBL" id="SPKJ01000146">
    <property type="protein sequence ID" value="MYZ50296.1"/>
    <property type="molecule type" value="Genomic_DNA"/>
</dbReference>
<proteinExistence type="predicted"/>
<evidence type="ECO:0000259" key="1">
    <source>
        <dbReference type="Pfam" id="PF22691"/>
    </source>
</evidence>
<sequence length="391" mass="40552">MSSAHSLRGAAAIAGIGTAGCGDATGRSEIEITVEACRKAVADAGLRMSDIDGLITASMTSPMPTLRITQELGLDTTFVDATCVGGSSFLLHLLVGAMALRSGICSAVLVCYGSTQRSGVRRSTISAYREAVDPDLYELPYRPFNPPTAYALAAARHMHEFGTTRAQLAEVAVAARRWAGLNPEAFAREPITIEDVLGARLVSDPLGVRDCCLVTDGAGACVLVAAERAADLPHPPAYVLGVGAAHTHRQISSMPDLTATGARRSGERAYAMAGLGPADIDLLQLYDAFTINVILFLEDLGFCRKGEGGAFVEGGRIGPGGALPVNTNGGGLSCVHPGMYGMFLLVEAVRQIRGEAGERQVGRAETVLCHGNGSVLSSQVTAILGGRSALA</sequence>
<evidence type="ECO:0000313" key="3">
    <source>
        <dbReference type="Proteomes" id="UP000773614"/>
    </source>
</evidence>
<dbReference type="InterPro" id="IPR016039">
    <property type="entry name" value="Thiolase-like"/>
</dbReference>
<keyword evidence="3" id="KW-1185">Reference proteome</keyword>
<name>A0A964T844_9HYPH</name>
<comment type="caution">
    <text evidence="2">The sequence shown here is derived from an EMBL/GenBank/DDBJ whole genome shotgun (WGS) entry which is preliminary data.</text>
</comment>
<protein>
    <submittedName>
        <fullName evidence="2">Thiolase</fullName>
    </submittedName>
</protein>
<dbReference type="PANTHER" id="PTHR42870">
    <property type="entry name" value="ACETYL-COA C-ACETYLTRANSFERASE"/>
    <property type="match status" value="1"/>
</dbReference>
<dbReference type="AlphaFoldDB" id="A0A964T844"/>
<accession>A0A964T844</accession>
<organism evidence="2 3">
    <name type="scientific">Propylenella binzhouense</name>
    <dbReference type="NCBI Taxonomy" id="2555902"/>
    <lineage>
        <taxon>Bacteria</taxon>
        <taxon>Pseudomonadati</taxon>
        <taxon>Pseudomonadota</taxon>
        <taxon>Alphaproteobacteria</taxon>
        <taxon>Hyphomicrobiales</taxon>
        <taxon>Propylenellaceae</taxon>
        <taxon>Propylenella</taxon>
    </lineage>
</organism>
<evidence type="ECO:0000313" key="2">
    <source>
        <dbReference type="EMBL" id="MYZ50296.1"/>
    </source>
</evidence>
<dbReference type="Pfam" id="PF22691">
    <property type="entry name" value="Thiolase_C_1"/>
    <property type="match status" value="1"/>
</dbReference>
<dbReference type="GO" id="GO:0003988">
    <property type="term" value="F:acetyl-CoA C-acyltransferase activity"/>
    <property type="evidence" value="ECO:0007669"/>
    <property type="project" value="UniProtKB-ARBA"/>
</dbReference>
<dbReference type="CDD" id="cd00829">
    <property type="entry name" value="SCP-x_thiolase"/>
    <property type="match status" value="1"/>
</dbReference>
<dbReference type="Gene3D" id="3.40.47.10">
    <property type="match status" value="1"/>
</dbReference>
<dbReference type="PIRSF" id="PIRSF000429">
    <property type="entry name" value="Ac-CoA_Ac_transf"/>
    <property type="match status" value="1"/>
</dbReference>
<dbReference type="SUPFAM" id="SSF53901">
    <property type="entry name" value="Thiolase-like"/>
    <property type="match status" value="2"/>
</dbReference>
<dbReference type="Proteomes" id="UP000773614">
    <property type="component" value="Unassembled WGS sequence"/>
</dbReference>
<gene>
    <name evidence="2" type="ORF">E4O86_21535</name>
</gene>
<reference evidence="2" key="1">
    <citation type="submission" date="2019-03" db="EMBL/GenBank/DDBJ databases">
        <title>Afifella sp. nov., isolated from activated sludge.</title>
        <authorList>
            <person name="Li Q."/>
            <person name="Liu Y."/>
        </authorList>
    </citation>
    <scope>NUCLEOTIDE SEQUENCE</scope>
    <source>
        <strain evidence="2">L72</strain>
    </source>
</reference>
<dbReference type="InterPro" id="IPR055140">
    <property type="entry name" value="Thiolase_C_2"/>
</dbReference>
<dbReference type="RefSeq" id="WP_161142619.1">
    <property type="nucleotide sequence ID" value="NZ_SPKJ01000146.1"/>
</dbReference>
<dbReference type="OrthoDB" id="9790314at2"/>